<sequence length="223" mass="27300">MQLLKIAIIYQDQIEISQIQSYLMIISNCKRNTRILFLTKLIAITYKLDFLLIKFLYLQISFISKKELNIKKQIMENRAHQRAYPQQVIEEYSPSIPKEFPKDKIPKNLCEKELVKMIRCERIFQTNYSCVEDYEAFVQCKKQRDLELFKSIKEWEIDHFKKLQPKLRKLYFQGLTFKKDRLKQDYERIPSSFSYQNRQWRFMSDIEQIEWRLGYLLPIRDQQ</sequence>
<dbReference type="RefSeq" id="XP_001011876.2">
    <property type="nucleotide sequence ID" value="XM_001011876.2"/>
</dbReference>
<organism evidence="1 2">
    <name type="scientific">Tetrahymena thermophila (strain SB210)</name>
    <dbReference type="NCBI Taxonomy" id="312017"/>
    <lineage>
        <taxon>Eukaryota</taxon>
        <taxon>Sar</taxon>
        <taxon>Alveolata</taxon>
        <taxon>Ciliophora</taxon>
        <taxon>Intramacronucleata</taxon>
        <taxon>Oligohymenophorea</taxon>
        <taxon>Hymenostomatida</taxon>
        <taxon>Tetrahymenina</taxon>
        <taxon>Tetrahymenidae</taxon>
        <taxon>Tetrahymena</taxon>
    </lineage>
</organism>
<protein>
    <submittedName>
        <fullName evidence="1">Uncharacterized protein</fullName>
    </submittedName>
</protein>
<accession>Q233E9</accession>
<dbReference type="AlphaFoldDB" id="Q233E9"/>
<reference evidence="2" key="1">
    <citation type="journal article" date="2006" name="PLoS Biol.">
        <title>Macronuclear genome sequence of the ciliate Tetrahymena thermophila, a model eukaryote.</title>
        <authorList>
            <person name="Eisen J.A."/>
            <person name="Coyne R.S."/>
            <person name="Wu M."/>
            <person name="Wu D."/>
            <person name="Thiagarajan M."/>
            <person name="Wortman J.R."/>
            <person name="Badger J.H."/>
            <person name="Ren Q."/>
            <person name="Amedeo P."/>
            <person name="Jones K.M."/>
            <person name="Tallon L.J."/>
            <person name="Delcher A.L."/>
            <person name="Salzberg S.L."/>
            <person name="Silva J.C."/>
            <person name="Haas B.J."/>
            <person name="Majoros W.H."/>
            <person name="Farzad M."/>
            <person name="Carlton J.M."/>
            <person name="Smith R.K. Jr."/>
            <person name="Garg J."/>
            <person name="Pearlman R.E."/>
            <person name="Karrer K.M."/>
            <person name="Sun L."/>
            <person name="Manning G."/>
            <person name="Elde N.C."/>
            <person name="Turkewitz A.P."/>
            <person name="Asai D.J."/>
            <person name="Wilkes D.E."/>
            <person name="Wang Y."/>
            <person name="Cai H."/>
            <person name="Collins K."/>
            <person name="Stewart B.A."/>
            <person name="Lee S.R."/>
            <person name="Wilamowska K."/>
            <person name="Weinberg Z."/>
            <person name="Ruzzo W.L."/>
            <person name="Wloga D."/>
            <person name="Gaertig J."/>
            <person name="Frankel J."/>
            <person name="Tsao C.-C."/>
            <person name="Gorovsky M.A."/>
            <person name="Keeling P.J."/>
            <person name="Waller R.F."/>
            <person name="Patron N.J."/>
            <person name="Cherry J.M."/>
            <person name="Stover N.A."/>
            <person name="Krieger C.J."/>
            <person name="del Toro C."/>
            <person name="Ryder H.F."/>
            <person name="Williamson S.C."/>
            <person name="Barbeau R.A."/>
            <person name="Hamilton E.P."/>
            <person name="Orias E."/>
        </authorList>
    </citation>
    <scope>NUCLEOTIDE SEQUENCE [LARGE SCALE GENOMIC DNA]</scope>
    <source>
        <strain evidence="2">SB210</strain>
    </source>
</reference>
<dbReference type="Proteomes" id="UP000009168">
    <property type="component" value="Unassembled WGS sequence"/>
</dbReference>
<evidence type="ECO:0000313" key="1">
    <source>
        <dbReference type="EMBL" id="EAR91631.2"/>
    </source>
</evidence>
<proteinExistence type="predicted"/>
<dbReference type="GeneID" id="7822759"/>
<dbReference type="HOGENOM" id="CLU_2215262_0_0_1"/>
<dbReference type="InParanoid" id="Q233E9"/>
<keyword evidence="2" id="KW-1185">Reference proteome</keyword>
<dbReference type="KEGG" id="tet:TTHERM_00393000"/>
<name>Q233E9_TETTS</name>
<evidence type="ECO:0000313" key="2">
    <source>
        <dbReference type="Proteomes" id="UP000009168"/>
    </source>
</evidence>
<dbReference type="OrthoDB" id="285739at2759"/>
<gene>
    <name evidence="1" type="ORF">TTHERM_00393000</name>
</gene>
<dbReference type="EMBL" id="GG662770">
    <property type="protein sequence ID" value="EAR91631.2"/>
    <property type="molecule type" value="Genomic_DNA"/>
</dbReference>